<dbReference type="InterPro" id="IPR000210">
    <property type="entry name" value="BTB/POZ_dom"/>
</dbReference>
<evidence type="ECO:0000259" key="5">
    <source>
        <dbReference type="PROSITE" id="PS50144"/>
    </source>
</evidence>
<dbReference type="PROSITE" id="PS50144">
    <property type="entry name" value="MATH"/>
    <property type="match status" value="1"/>
</dbReference>
<proteinExistence type="inferred from homology"/>
<dbReference type="Pfam" id="PF22486">
    <property type="entry name" value="MATH_2"/>
    <property type="match status" value="1"/>
</dbReference>
<comment type="pathway">
    <text evidence="1">Protein modification; protein ubiquitination.</text>
</comment>
<keyword evidence="3" id="KW-1133">Transmembrane helix</keyword>
<dbReference type="InterPro" id="IPR011333">
    <property type="entry name" value="SKP1/BTB/POZ_sf"/>
</dbReference>
<evidence type="ECO:0000256" key="2">
    <source>
        <dbReference type="ARBA" id="ARBA00010846"/>
    </source>
</evidence>
<organism evidence="6 7">
    <name type="scientific">Urochloa decumbens</name>
    <dbReference type="NCBI Taxonomy" id="240449"/>
    <lineage>
        <taxon>Eukaryota</taxon>
        <taxon>Viridiplantae</taxon>
        <taxon>Streptophyta</taxon>
        <taxon>Embryophyta</taxon>
        <taxon>Tracheophyta</taxon>
        <taxon>Spermatophyta</taxon>
        <taxon>Magnoliopsida</taxon>
        <taxon>Liliopsida</taxon>
        <taxon>Poales</taxon>
        <taxon>Poaceae</taxon>
        <taxon>PACMAD clade</taxon>
        <taxon>Panicoideae</taxon>
        <taxon>Panicodae</taxon>
        <taxon>Paniceae</taxon>
        <taxon>Melinidinae</taxon>
        <taxon>Urochloa</taxon>
    </lineage>
</organism>
<accession>A0ABC9FPM4</accession>
<dbReference type="Pfam" id="PF00651">
    <property type="entry name" value="BTB"/>
    <property type="match status" value="1"/>
</dbReference>
<dbReference type="PANTHER" id="PTHR26379:SF506">
    <property type="entry name" value="BTB DOMAIN-CONTAINING PROTEIN"/>
    <property type="match status" value="1"/>
</dbReference>
<dbReference type="InterPro" id="IPR008974">
    <property type="entry name" value="TRAF-like"/>
</dbReference>
<reference evidence="6" key="1">
    <citation type="submission" date="2024-10" db="EMBL/GenBank/DDBJ databases">
        <authorList>
            <person name="Ryan C."/>
        </authorList>
    </citation>
    <scope>NUCLEOTIDE SEQUENCE [LARGE SCALE GENOMIC DNA]</scope>
</reference>
<dbReference type="SUPFAM" id="SSF49599">
    <property type="entry name" value="TRAF domain-like"/>
    <property type="match status" value="1"/>
</dbReference>
<protein>
    <recommendedName>
        <fullName evidence="8">BTB domain-containing protein</fullName>
    </recommendedName>
</protein>
<evidence type="ECO:0000313" key="7">
    <source>
        <dbReference type="Proteomes" id="UP001497457"/>
    </source>
</evidence>
<dbReference type="Gene3D" id="2.60.210.10">
    <property type="entry name" value="Apoptosis, Tumor Necrosis Factor Receptor Associated Protein 2, Chain A"/>
    <property type="match status" value="1"/>
</dbReference>
<sequence>MPPPPSPSPSPAPCGMAITITITIGSYAEANKLPNGKCIMSDPISAGGHSWRIAFYPNGDLITGTNGIVMSLFLLMDDAGVAADEEAVNVKFSFTIRDDGGGSSVLITGEVAAAFSCQWNAQGFEHFLSRECLEKLTVIESDRFEIRCDLTIYPAGSPQPGPSVAKAEPLLSSTMAAPPPASTEPPVIGPKVPRLVRARSSPALGRHTELGRLHATKEGADVEIEVCGKVFAAHKTVLAARSPVFREDFFGPAKEKDTSFVRIGDMRPEVFEALLNYMYTDSLPDQMAMSNSLERKGAVLLAEDLLVAADRYGVKGLKSLIEDKLCSHVSVSTVLLMLELAEKHQCCKVKKKCLGFIGSGANARAVVAGNDFENLARSCPSVVKDVIMEILDTREERSKRLVNICIYAFCFILPFLVFAVFNKQ</sequence>
<dbReference type="EMBL" id="OZ075117">
    <property type="protein sequence ID" value="CAL5078210.1"/>
    <property type="molecule type" value="Genomic_DNA"/>
</dbReference>
<dbReference type="SMART" id="SM00225">
    <property type="entry name" value="BTB"/>
    <property type="match status" value="1"/>
</dbReference>
<evidence type="ECO:0008006" key="8">
    <source>
        <dbReference type="Google" id="ProtNLM"/>
    </source>
</evidence>
<dbReference type="PROSITE" id="PS50097">
    <property type="entry name" value="BTB"/>
    <property type="match status" value="1"/>
</dbReference>
<evidence type="ECO:0000313" key="6">
    <source>
        <dbReference type="EMBL" id="CAL5078210.1"/>
    </source>
</evidence>
<evidence type="ECO:0000256" key="3">
    <source>
        <dbReference type="SAM" id="Phobius"/>
    </source>
</evidence>
<dbReference type="InterPro" id="IPR056423">
    <property type="entry name" value="BACK_BPM_SPOP"/>
</dbReference>
<dbReference type="Pfam" id="PF24570">
    <property type="entry name" value="BACK_BPM_SPOP"/>
    <property type="match status" value="1"/>
</dbReference>
<evidence type="ECO:0000259" key="4">
    <source>
        <dbReference type="PROSITE" id="PS50097"/>
    </source>
</evidence>
<dbReference type="CDD" id="cd00121">
    <property type="entry name" value="MATH"/>
    <property type="match status" value="1"/>
</dbReference>
<dbReference type="Proteomes" id="UP001497457">
    <property type="component" value="Chromosome 7b"/>
</dbReference>
<dbReference type="SUPFAM" id="SSF54695">
    <property type="entry name" value="POZ domain"/>
    <property type="match status" value="1"/>
</dbReference>
<dbReference type="Gene3D" id="1.25.40.420">
    <property type="match status" value="1"/>
</dbReference>
<keyword evidence="7" id="KW-1185">Reference proteome</keyword>
<name>A0ABC9FPM4_9POAL</name>
<dbReference type="InterPro" id="IPR002083">
    <property type="entry name" value="MATH/TRAF_dom"/>
</dbReference>
<gene>
    <name evidence="6" type="ORF">URODEC1_LOCUS107024</name>
</gene>
<feature type="domain" description="BTB" evidence="4">
    <location>
        <begin position="220"/>
        <end position="287"/>
    </location>
</feature>
<keyword evidence="3" id="KW-0812">Transmembrane</keyword>
<keyword evidence="3" id="KW-0472">Membrane</keyword>
<comment type="similarity">
    <text evidence="2">Belongs to the Tdpoz family.</text>
</comment>
<dbReference type="InterPro" id="IPR045005">
    <property type="entry name" value="BPM1-6"/>
</dbReference>
<feature type="transmembrane region" description="Helical" evidence="3">
    <location>
        <begin position="401"/>
        <end position="421"/>
    </location>
</feature>
<dbReference type="Gene3D" id="3.30.710.10">
    <property type="entry name" value="Potassium Channel Kv1.1, Chain A"/>
    <property type="match status" value="1"/>
</dbReference>
<feature type="domain" description="MATH" evidence="5">
    <location>
        <begin position="17"/>
        <end position="150"/>
    </location>
</feature>
<dbReference type="PANTHER" id="PTHR26379">
    <property type="entry name" value="BTB/POZ AND MATH DOMAIN-CONTAINING PROTEIN 1"/>
    <property type="match status" value="1"/>
</dbReference>
<evidence type="ECO:0000256" key="1">
    <source>
        <dbReference type="ARBA" id="ARBA00004906"/>
    </source>
</evidence>
<dbReference type="AlphaFoldDB" id="A0ABC9FPM4"/>